<name>A0A9X1SYH0_9ACTN</name>
<protein>
    <submittedName>
        <fullName evidence="1">Uncharacterized protein</fullName>
    </submittedName>
</protein>
<dbReference type="AlphaFoldDB" id="A0A9X1SYH0"/>
<evidence type="ECO:0000313" key="1">
    <source>
        <dbReference type="EMBL" id="MCD5316914.1"/>
    </source>
</evidence>
<dbReference type="EMBL" id="JAJOMB010000037">
    <property type="protein sequence ID" value="MCD5316914.1"/>
    <property type="molecule type" value="Genomic_DNA"/>
</dbReference>
<sequence>MDAVRPSFLKQVQNFGAEPAFYQDGTLTYENSRTSRWTNNSTATVRDVDICVFVVLEKYGEITWNTELDQALESGHPFIIMVLESSLAKYTAFVHGLTDLSALKSPDDRKLVEMLQMIRSDYELTVVPFSHDSFGLVLGMQLSKLFQRSVRLLRRCDRRTALLRSLDSSGQLNRRQIDQLIEIATNDYEVDKLQRKMALRRLAAADVRDRDLLLDVCTSKEQGVQRLGFDLLDKLIPLPPDEDLVRRLADISAQSDDVGVPRRFLSSIADLEPQLLDVALSAAGPRDEGSRRRAFEGLENNEQVMREAWGHNRLREFLDLCEGKTPDQRRWIDRLRAMREELDRPDEPA</sequence>
<gene>
    <name evidence="1" type="ORF">LR394_39060</name>
</gene>
<organism evidence="1 2">
    <name type="scientific">Kineosporia babensis</name>
    <dbReference type="NCBI Taxonomy" id="499548"/>
    <lineage>
        <taxon>Bacteria</taxon>
        <taxon>Bacillati</taxon>
        <taxon>Actinomycetota</taxon>
        <taxon>Actinomycetes</taxon>
        <taxon>Kineosporiales</taxon>
        <taxon>Kineosporiaceae</taxon>
        <taxon>Kineosporia</taxon>
    </lineage>
</organism>
<dbReference type="RefSeq" id="WP_231449766.1">
    <property type="nucleotide sequence ID" value="NZ_JAJOMB010000037.1"/>
</dbReference>
<evidence type="ECO:0000313" key="2">
    <source>
        <dbReference type="Proteomes" id="UP001138997"/>
    </source>
</evidence>
<dbReference type="Proteomes" id="UP001138997">
    <property type="component" value="Unassembled WGS sequence"/>
</dbReference>
<accession>A0A9X1SYH0</accession>
<proteinExistence type="predicted"/>
<keyword evidence="2" id="KW-1185">Reference proteome</keyword>
<reference evidence="1" key="1">
    <citation type="submission" date="2021-11" db="EMBL/GenBank/DDBJ databases">
        <title>Streptomyces corallinus and Kineosporia corallina sp. nov., two new coral-derived marine actinobacteria.</title>
        <authorList>
            <person name="Buangrab K."/>
            <person name="Sutthacheep M."/>
            <person name="Yeemin T."/>
            <person name="Harunari E."/>
            <person name="Igarashi Y."/>
            <person name="Sripreechasak P."/>
            <person name="Kanchanasin P."/>
            <person name="Tanasupawat S."/>
            <person name="Phongsopitanun W."/>
        </authorList>
    </citation>
    <scope>NUCLEOTIDE SEQUENCE</scope>
    <source>
        <strain evidence="1">JCM 31032</strain>
    </source>
</reference>
<comment type="caution">
    <text evidence="1">The sequence shown here is derived from an EMBL/GenBank/DDBJ whole genome shotgun (WGS) entry which is preliminary data.</text>
</comment>